<reference evidence="3 4" key="1">
    <citation type="journal article" date="2021" name="Sci. Rep.">
        <title>The distribution of antibiotic resistance genes in chicken gut microbiota commensals.</title>
        <authorList>
            <person name="Juricova H."/>
            <person name="Matiasovicova J."/>
            <person name="Kubasova T."/>
            <person name="Cejkova D."/>
            <person name="Rychlik I."/>
        </authorList>
    </citation>
    <scope>NUCLEOTIDE SEQUENCE [LARGE SCALE GENOMIC DNA]</scope>
    <source>
        <strain evidence="3 4">An819</strain>
    </source>
</reference>
<gene>
    <name evidence="3" type="ORF">H6B30_07025</name>
</gene>
<dbReference type="Gene3D" id="2.30.180.10">
    <property type="entry name" value="FAS1 domain"/>
    <property type="match status" value="1"/>
</dbReference>
<dbReference type="GO" id="GO:0005615">
    <property type="term" value="C:extracellular space"/>
    <property type="evidence" value="ECO:0007669"/>
    <property type="project" value="TreeGrafter"/>
</dbReference>
<accession>A0A938WMI4</accession>
<dbReference type="PROSITE" id="PS51257">
    <property type="entry name" value="PROKAR_LIPOPROTEIN"/>
    <property type="match status" value="1"/>
</dbReference>
<feature type="signal peptide" evidence="1">
    <location>
        <begin position="1"/>
        <end position="18"/>
    </location>
</feature>
<dbReference type="EMBL" id="JACJJL010000009">
    <property type="protein sequence ID" value="MBM6661506.1"/>
    <property type="molecule type" value="Genomic_DNA"/>
</dbReference>
<dbReference type="InterPro" id="IPR036378">
    <property type="entry name" value="FAS1_dom_sf"/>
</dbReference>
<feature type="domain" description="FAS1" evidence="2">
    <location>
        <begin position="39"/>
        <end position="163"/>
    </location>
</feature>
<sequence length="575" mass="65094">MIRNKCIYSMIAAATLLAASCTDFDDYNEAYKTGSPESKKTLWENISSRSDLTEFASLLYKVGYDKELGNTRFYTVWAPQNGTFDYATYDQMDSTSLVDRFIKSHVADYNFTVSSSINERVHTLNEKSFELQNIEGCTYGDHNIVSLNNPSINGIYHVMDGAVQYLPNIYEYIFDQADTDSLIAAYFAKYESEELDIKNSVPGPIDSLGRQTYSDSVMIMNNTLFRELNAKINNEDSMYTMLLPTDEAYTSSYDQIKNSFKYNTETKYYPITTDGVGSVLTKSEANKDYDGAYLTDSLAKLCIGSSLILAHSNKYNFWLDEVDGPQNGLLDTLMTTSGIKLSGGEEIVSHTIGSPEKMSNGYARRVDSLALKPWEVWNPELSVNVYSTDVRPLVKEAAVNTVEVTTYDFNESVGDYISRYIDLVPNNDRTARPEAYFYLNGIRSTKYNLYVVFVPACINKNSTEQEKIIQFDVNLNYMDEKGNIGTASSPTKKFTKLLTDSANLNKIDTFLVGEVDFPYAYVGISDDCKPYVSVKINRNVYSSKEKNYGNRMRIAGLILRPVDYDEYLKKEDERL</sequence>
<name>A0A938WMI4_9BACT</name>
<evidence type="ECO:0000313" key="4">
    <source>
        <dbReference type="Proteomes" id="UP000764045"/>
    </source>
</evidence>
<dbReference type="RefSeq" id="WP_205109073.1">
    <property type="nucleotide sequence ID" value="NZ_JACJJL010000009.1"/>
</dbReference>
<dbReference type="InterPro" id="IPR050904">
    <property type="entry name" value="Adhesion/Biosynth-related"/>
</dbReference>
<dbReference type="AlphaFoldDB" id="A0A938WMI4"/>
<keyword evidence="1" id="KW-0732">Signal</keyword>
<proteinExistence type="predicted"/>
<dbReference type="PANTHER" id="PTHR10900">
    <property type="entry name" value="PERIOSTIN-RELATED"/>
    <property type="match status" value="1"/>
</dbReference>
<keyword evidence="4" id="KW-1185">Reference proteome</keyword>
<evidence type="ECO:0000256" key="1">
    <source>
        <dbReference type="SAM" id="SignalP"/>
    </source>
</evidence>
<protein>
    <submittedName>
        <fullName evidence="3">Fasciclin domain-containing protein</fullName>
    </submittedName>
</protein>
<dbReference type="PROSITE" id="PS50213">
    <property type="entry name" value="FAS1"/>
    <property type="match status" value="1"/>
</dbReference>
<dbReference type="Pfam" id="PF02469">
    <property type="entry name" value="Fasciclin"/>
    <property type="match status" value="1"/>
</dbReference>
<dbReference type="PANTHER" id="PTHR10900:SF77">
    <property type="entry name" value="FI19380P1"/>
    <property type="match status" value="1"/>
</dbReference>
<feature type="chain" id="PRO_5036851955" evidence="1">
    <location>
        <begin position="19"/>
        <end position="575"/>
    </location>
</feature>
<evidence type="ECO:0000313" key="3">
    <source>
        <dbReference type="EMBL" id="MBM6661506.1"/>
    </source>
</evidence>
<comment type="caution">
    <text evidence="3">The sequence shown here is derived from an EMBL/GenBank/DDBJ whole genome shotgun (WGS) entry which is preliminary data.</text>
</comment>
<evidence type="ECO:0000259" key="2">
    <source>
        <dbReference type="PROSITE" id="PS50213"/>
    </source>
</evidence>
<dbReference type="InterPro" id="IPR000782">
    <property type="entry name" value="FAS1_domain"/>
</dbReference>
<dbReference type="SUPFAM" id="SSF82153">
    <property type="entry name" value="FAS1 domain"/>
    <property type="match status" value="1"/>
</dbReference>
<dbReference type="Proteomes" id="UP000764045">
    <property type="component" value="Unassembled WGS sequence"/>
</dbReference>
<organism evidence="3 4">
    <name type="scientific">Marseilla massiliensis</name>
    <dbReference type="NCBI Taxonomy" id="1841864"/>
    <lineage>
        <taxon>Bacteria</taxon>
        <taxon>Pseudomonadati</taxon>
        <taxon>Bacteroidota</taxon>
        <taxon>Bacteroidia</taxon>
        <taxon>Bacteroidales</taxon>
        <taxon>Prevotellaceae</taxon>
        <taxon>Marseilla</taxon>
    </lineage>
</organism>